<comment type="caution">
    <text evidence="1">The sequence shown here is derived from an EMBL/GenBank/DDBJ whole genome shotgun (WGS) entry which is preliminary data.</text>
</comment>
<protein>
    <submittedName>
        <fullName evidence="1">Uncharacterized protein</fullName>
    </submittedName>
</protein>
<dbReference type="Proteomes" id="UP000215335">
    <property type="component" value="Unassembled WGS sequence"/>
</dbReference>
<dbReference type="AlphaFoldDB" id="A0A232F7C4"/>
<proteinExistence type="predicted"/>
<sequence length="656" mass="75952">MTRIYTWASVMEHIKAIKDTVLPGPNKRLLICYYAIIYYKDIDNKTNKMLSLLTKIRSSLIEPSHQVREINYRNENYNDDVNTDIRDDWYELVESVLHHIGVHTGQKEERQLAQRTHQQIVLKVHELHVVHLVGYRIFMKHYVVHPEVGVYYRRPGLGRYGEPVTRIRRLGHDVLDEVRVHGYLGILLHHAYEHVDAFLEAVVIWKLQSFRTSLQTIEDLQVPHEQHGVVVKTSFVLRQGIPRPVKFWNYVEHFLVSQPELPFQSLIRRYHLLVQKGLFPEGVRTVKHRPLKIGRRQHLRHQLQIFLIGGSASLDHGVDLQHRAAVIFSRRQQRLCCVIDELEVIAQLLAQQRFQIAEFDLITIRLVTHCRWHTFIGCALSARSAPGIDDRNSIFDLQVSLFIQKKEGFWWQVVAVLEFYQLLGVSESEFLDLWVSTVHSEGKVFATYFRMKLSILGTRTSWLTYLWKSDFWERQEQRHVRRHLRSNTLILSMAEAFALYQGSFRQSFTSFLKSLFVVSLKSMVSHVSGLIRFDVFQDKLDELRALVSRGSVPRGISSSLAEGGATVGTEELNTRISTLETQLADNISASNRLLDANRLLLDENSTLRDEFQRTQQLLTKLHRARQDHDTGLMPVSDSGPMLASGPVLLSSVKSLI</sequence>
<organism evidence="1 2">
    <name type="scientific">Trichomalopsis sarcophagae</name>
    <dbReference type="NCBI Taxonomy" id="543379"/>
    <lineage>
        <taxon>Eukaryota</taxon>
        <taxon>Metazoa</taxon>
        <taxon>Ecdysozoa</taxon>
        <taxon>Arthropoda</taxon>
        <taxon>Hexapoda</taxon>
        <taxon>Insecta</taxon>
        <taxon>Pterygota</taxon>
        <taxon>Neoptera</taxon>
        <taxon>Endopterygota</taxon>
        <taxon>Hymenoptera</taxon>
        <taxon>Apocrita</taxon>
        <taxon>Proctotrupomorpha</taxon>
        <taxon>Chalcidoidea</taxon>
        <taxon>Pteromalidae</taxon>
        <taxon>Pteromalinae</taxon>
        <taxon>Trichomalopsis</taxon>
    </lineage>
</organism>
<gene>
    <name evidence="1" type="ORF">TSAR_012200</name>
</gene>
<keyword evidence="2" id="KW-1185">Reference proteome</keyword>
<name>A0A232F7C4_9HYME</name>
<reference evidence="1 2" key="1">
    <citation type="journal article" date="2017" name="Curr. Biol.">
        <title>The Evolution of Venom by Co-option of Single-Copy Genes.</title>
        <authorList>
            <person name="Martinson E.O."/>
            <person name="Mrinalini"/>
            <person name="Kelkar Y.D."/>
            <person name="Chang C.H."/>
            <person name="Werren J.H."/>
        </authorList>
    </citation>
    <scope>NUCLEOTIDE SEQUENCE [LARGE SCALE GENOMIC DNA]</scope>
    <source>
        <strain evidence="1 2">Alberta</strain>
        <tissue evidence="1">Whole body</tissue>
    </source>
</reference>
<accession>A0A232F7C4</accession>
<evidence type="ECO:0000313" key="2">
    <source>
        <dbReference type="Proteomes" id="UP000215335"/>
    </source>
</evidence>
<dbReference type="EMBL" id="NNAY01000776">
    <property type="protein sequence ID" value="OXU26575.1"/>
    <property type="molecule type" value="Genomic_DNA"/>
</dbReference>
<evidence type="ECO:0000313" key="1">
    <source>
        <dbReference type="EMBL" id="OXU26575.1"/>
    </source>
</evidence>